<dbReference type="InterPro" id="IPR053347">
    <property type="entry name" value="Axonemal_MT_stabilizer"/>
</dbReference>
<accession>A0A813R6K1</accession>
<keyword evidence="3" id="KW-1185">Reference proteome</keyword>
<sequence>TGLDERRQDLFQTSSGVGHQYRPGYYFPSSNFKRVLTDPLPPKLNCADEIIPEQHFKSTNSVYFDNKYPQQEIYNDQIHHHKKAPAHWKVNYMTDFVEKAHGWNRSLTMGNQKSEYKQEFDAKENMKYELDRIDRQLPYLTDKTQPVTKVLLEDEKIRRAIPRNWDPSEQGVFNLLDPYLTTYNKEHRRWRKDEWEGIAKKDPVTFWDTEEYAKAQGFGNTPNHLPIDSVDREQLPMQDSAWFSQSAKIRQIHEPQRFIPHSGLTTETSEQFVTPSHVNANEIKYCPLVTPFVQPYPSSPSAYCAPDMYKKESMNIGSDKPVTVTR</sequence>
<proteinExistence type="predicted"/>
<dbReference type="EMBL" id="CAJOBC010000263">
    <property type="protein sequence ID" value="CAF3562393.1"/>
    <property type="molecule type" value="Genomic_DNA"/>
</dbReference>
<dbReference type="OrthoDB" id="382863at2759"/>
<organism evidence="1 3">
    <name type="scientific">Didymodactylos carnosus</name>
    <dbReference type="NCBI Taxonomy" id="1234261"/>
    <lineage>
        <taxon>Eukaryota</taxon>
        <taxon>Metazoa</taxon>
        <taxon>Spiralia</taxon>
        <taxon>Gnathifera</taxon>
        <taxon>Rotifera</taxon>
        <taxon>Eurotatoria</taxon>
        <taxon>Bdelloidea</taxon>
        <taxon>Philodinida</taxon>
        <taxon>Philodinidae</taxon>
        <taxon>Didymodactylos</taxon>
    </lineage>
</organism>
<dbReference type="PANTHER" id="PTHR37404:SF1">
    <property type="entry name" value="HCG1796489"/>
    <property type="match status" value="1"/>
</dbReference>
<feature type="non-terminal residue" evidence="1">
    <location>
        <position position="1"/>
    </location>
</feature>
<comment type="caution">
    <text evidence="1">The sequence shown here is derived from an EMBL/GenBank/DDBJ whole genome shotgun (WGS) entry which is preliminary data.</text>
</comment>
<evidence type="ECO:0000313" key="1">
    <source>
        <dbReference type="EMBL" id="CAF0779396.1"/>
    </source>
</evidence>
<dbReference type="PANTHER" id="PTHR37404">
    <property type="entry name" value="HCG1796489"/>
    <property type="match status" value="1"/>
</dbReference>
<reference evidence="1" key="1">
    <citation type="submission" date="2021-02" db="EMBL/GenBank/DDBJ databases">
        <authorList>
            <person name="Nowell W R."/>
        </authorList>
    </citation>
    <scope>NUCLEOTIDE SEQUENCE</scope>
</reference>
<gene>
    <name evidence="1" type="ORF">GPM918_LOCUS2376</name>
    <name evidence="2" type="ORF">SRO942_LOCUS2376</name>
</gene>
<name>A0A813R6K1_9BILA</name>
<dbReference type="Proteomes" id="UP000663829">
    <property type="component" value="Unassembled WGS sequence"/>
</dbReference>
<dbReference type="AlphaFoldDB" id="A0A813R6K1"/>
<dbReference type="EMBL" id="CAJNOQ010000263">
    <property type="protein sequence ID" value="CAF0779396.1"/>
    <property type="molecule type" value="Genomic_DNA"/>
</dbReference>
<protein>
    <submittedName>
        <fullName evidence="1">Uncharacterized protein</fullName>
    </submittedName>
</protein>
<evidence type="ECO:0000313" key="2">
    <source>
        <dbReference type="EMBL" id="CAF3562393.1"/>
    </source>
</evidence>
<evidence type="ECO:0000313" key="3">
    <source>
        <dbReference type="Proteomes" id="UP000663829"/>
    </source>
</evidence>
<dbReference type="Proteomes" id="UP000681722">
    <property type="component" value="Unassembled WGS sequence"/>
</dbReference>